<dbReference type="PANTHER" id="PTHR43033">
    <property type="entry name" value="TRNA(ILE)-LYSIDINE SYNTHASE-RELATED"/>
    <property type="match status" value="1"/>
</dbReference>
<feature type="binding site" evidence="8">
    <location>
        <begin position="29"/>
        <end position="34"/>
    </location>
    <ligand>
        <name>ATP</name>
        <dbReference type="ChEBI" id="CHEBI:30616"/>
    </ligand>
</feature>
<sequence length="467" mass="54781">MLPFERKVDDFIKTNTLITKGDSVLIGVSGGPDSVALLHYLVQKRNIYNISIRAAHVDHMLRGKDSYNDLLFVQELCKQWNIPCEAIRINIQEKMGALNKGMEETARIYRYRFFQDIMEKYQHNKLLLGHHGDDQIETILMRLTRGSTGKGRAGIPLRRAFANREIIRPLLCVTKKEIEEYCHIHDLSIRIDSSNFEQDYTRNRFRLNVLPFLKKENNHVHEHFQRFSEEILSDEAFLQELTLEKMNKLWNKMKNEVVIEIPSFIEMPLPLQRRGIQLILNYLYNENPSFVTAVHTDDILKLLLSNHPSGRLDLPLGLKVRRSYQQCTFSFIKENQNHTYEMKLSLNSEVDLPNGYCVRFLKGKVTENPSLQDQTCMYLEDIQLPLVIRNKKAGDRMKVKGLNGSKKVKDIFIDEKIPREKRDEWPIVVDQQGDVLWIPKLKKSTYDILPTFEQTCYILQYFKQTFS</sequence>
<dbReference type="InterPro" id="IPR012796">
    <property type="entry name" value="Lysidine-tRNA-synth_C"/>
</dbReference>
<evidence type="ECO:0000256" key="2">
    <source>
        <dbReference type="ARBA" id="ARBA00022490"/>
    </source>
</evidence>
<dbReference type="Gene3D" id="3.40.50.620">
    <property type="entry name" value="HUPs"/>
    <property type="match status" value="1"/>
</dbReference>
<evidence type="ECO:0000256" key="8">
    <source>
        <dbReference type="HAMAP-Rule" id="MF_01161"/>
    </source>
</evidence>
<keyword evidence="3 8" id="KW-0436">Ligase</keyword>
<dbReference type="AlphaFoldDB" id="A0A8E2I9R8"/>
<dbReference type="EMBL" id="MTLA01000059">
    <property type="protein sequence ID" value="OOP69341.1"/>
    <property type="molecule type" value="Genomic_DNA"/>
</dbReference>
<dbReference type="InterPro" id="IPR014729">
    <property type="entry name" value="Rossmann-like_a/b/a_fold"/>
</dbReference>
<comment type="function">
    <text evidence="8">Ligates lysine onto the cytidine present at position 34 of the AUA codon-specific tRNA(Ile) that contains the anticodon CAU, in an ATP-dependent manner. Cytidine is converted to lysidine, thus changing the amino acid specificity of the tRNA from methionine to isoleucine.</text>
</comment>
<dbReference type="SUPFAM" id="SSF52402">
    <property type="entry name" value="Adenine nucleotide alpha hydrolases-like"/>
    <property type="match status" value="1"/>
</dbReference>
<gene>
    <name evidence="8" type="primary">tilS</name>
    <name evidence="10" type="ORF">BWZ43_05655</name>
</gene>
<dbReference type="InterPro" id="IPR011063">
    <property type="entry name" value="TilS/TtcA_N"/>
</dbReference>
<dbReference type="GO" id="GO:0006400">
    <property type="term" value="P:tRNA modification"/>
    <property type="evidence" value="ECO:0007669"/>
    <property type="project" value="UniProtKB-UniRule"/>
</dbReference>
<dbReference type="SUPFAM" id="SSF82829">
    <property type="entry name" value="MesJ substrate recognition domain-like"/>
    <property type="match status" value="1"/>
</dbReference>
<dbReference type="PANTHER" id="PTHR43033:SF1">
    <property type="entry name" value="TRNA(ILE)-LYSIDINE SYNTHASE-RELATED"/>
    <property type="match status" value="1"/>
</dbReference>
<keyword evidence="2 8" id="KW-0963">Cytoplasm</keyword>
<dbReference type="Pfam" id="PF09179">
    <property type="entry name" value="TilS"/>
    <property type="match status" value="1"/>
</dbReference>
<evidence type="ECO:0000259" key="9">
    <source>
        <dbReference type="SMART" id="SM00977"/>
    </source>
</evidence>
<evidence type="ECO:0000256" key="6">
    <source>
        <dbReference type="ARBA" id="ARBA00022840"/>
    </source>
</evidence>
<comment type="subcellular location">
    <subcellularLocation>
        <location evidence="1 8">Cytoplasm</location>
    </subcellularLocation>
</comment>
<evidence type="ECO:0000256" key="5">
    <source>
        <dbReference type="ARBA" id="ARBA00022741"/>
    </source>
</evidence>
<comment type="caution">
    <text evidence="10">The sequence shown here is derived from an EMBL/GenBank/DDBJ whole genome shotgun (WGS) entry which is preliminary data.</text>
</comment>
<keyword evidence="11" id="KW-1185">Reference proteome</keyword>
<comment type="catalytic activity">
    <reaction evidence="7 8">
        <text>cytidine(34) in tRNA(Ile2) + L-lysine + ATP = lysidine(34) in tRNA(Ile2) + AMP + diphosphate + H(+)</text>
        <dbReference type="Rhea" id="RHEA:43744"/>
        <dbReference type="Rhea" id="RHEA-COMP:10625"/>
        <dbReference type="Rhea" id="RHEA-COMP:10670"/>
        <dbReference type="ChEBI" id="CHEBI:15378"/>
        <dbReference type="ChEBI" id="CHEBI:30616"/>
        <dbReference type="ChEBI" id="CHEBI:32551"/>
        <dbReference type="ChEBI" id="CHEBI:33019"/>
        <dbReference type="ChEBI" id="CHEBI:82748"/>
        <dbReference type="ChEBI" id="CHEBI:83665"/>
        <dbReference type="ChEBI" id="CHEBI:456215"/>
        <dbReference type="EC" id="6.3.4.19"/>
    </reaction>
</comment>
<comment type="domain">
    <text evidence="8">The N-terminal region contains the highly conserved SGGXDS motif, predicted to be a P-loop motif involved in ATP binding.</text>
</comment>
<name>A0A8E2I9R8_9BACI</name>
<evidence type="ECO:0000256" key="1">
    <source>
        <dbReference type="ARBA" id="ARBA00004496"/>
    </source>
</evidence>
<dbReference type="NCBIfam" id="TIGR02433">
    <property type="entry name" value="lysidine_TilS_C"/>
    <property type="match status" value="1"/>
</dbReference>
<dbReference type="SMART" id="SM00977">
    <property type="entry name" value="TilS_C"/>
    <property type="match status" value="1"/>
</dbReference>
<dbReference type="Pfam" id="PF01171">
    <property type="entry name" value="ATP_bind_3"/>
    <property type="match status" value="1"/>
</dbReference>
<dbReference type="GO" id="GO:0005524">
    <property type="term" value="F:ATP binding"/>
    <property type="evidence" value="ECO:0007669"/>
    <property type="project" value="UniProtKB-UniRule"/>
</dbReference>
<accession>A0A8E2I9R8</accession>
<keyword evidence="4 8" id="KW-0819">tRNA processing</keyword>
<organism evidence="10 11">
    <name type="scientific">Heyndrickxia oleronia</name>
    <dbReference type="NCBI Taxonomy" id="38875"/>
    <lineage>
        <taxon>Bacteria</taxon>
        <taxon>Bacillati</taxon>
        <taxon>Bacillota</taxon>
        <taxon>Bacilli</taxon>
        <taxon>Bacillales</taxon>
        <taxon>Bacillaceae</taxon>
        <taxon>Heyndrickxia</taxon>
    </lineage>
</organism>
<dbReference type="Proteomes" id="UP000189761">
    <property type="component" value="Unassembled WGS sequence"/>
</dbReference>
<comment type="similarity">
    <text evidence="8">Belongs to the tRNA(Ile)-lysidine synthase family.</text>
</comment>
<reference evidence="10 11" key="1">
    <citation type="submission" date="2017-01" db="EMBL/GenBank/DDBJ databases">
        <title>Draft genome sequence of Bacillus oleronius.</title>
        <authorList>
            <person name="Allam M."/>
        </authorList>
    </citation>
    <scope>NUCLEOTIDE SEQUENCE [LARGE SCALE GENOMIC DNA]</scope>
    <source>
        <strain evidence="10 11">DSM 9356</strain>
    </source>
</reference>
<dbReference type="Pfam" id="PF11734">
    <property type="entry name" value="TilS_C"/>
    <property type="match status" value="1"/>
</dbReference>
<dbReference type="InterPro" id="IPR015262">
    <property type="entry name" value="tRNA_Ile_lys_synt_subst-bd"/>
</dbReference>
<dbReference type="RefSeq" id="WP_169846879.1">
    <property type="nucleotide sequence ID" value="NZ_CP065424.1"/>
</dbReference>
<evidence type="ECO:0000313" key="10">
    <source>
        <dbReference type="EMBL" id="OOP69341.1"/>
    </source>
</evidence>
<keyword evidence="6 8" id="KW-0067">ATP-binding</keyword>
<dbReference type="GO" id="GO:0005737">
    <property type="term" value="C:cytoplasm"/>
    <property type="evidence" value="ECO:0007669"/>
    <property type="project" value="UniProtKB-SubCell"/>
</dbReference>
<dbReference type="Gene3D" id="3.30.465.60">
    <property type="match status" value="1"/>
</dbReference>
<dbReference type="CDD" id="cd01992">
    <property type="entry name" value="TilS_N"/>
    <property type="match status" value="1"/>
</dbReference>
<evidence type="ECO:0000256" key="7">
    <source>
        <dbReference type="ARBA" id="ARBA00048539"/>
    </source>
</evidence>
<dbReference type="EC" id="6.3.4.19" evidence="8"/>
<dbReference type="GO" id="GO:0032267">
    <property type="term" value="F:tRNA(Ile)-lysidine synthase activity"/>
    <property type="evidence" value="ECO:0007669"/>
    <property type="project" value="UniProtKB-EC"/>
</dbReference>
<evidence type="ECO:0000313" key="11">
    <source>
        <dbReference type="Proteomes" id="UP000189761"/>
    </source>
</evidence>
<keyword evidence="5 8" id="KW-0547">Nucleotide-binding</keyword>
<feature type="domain" description="Lysidine-tRNA(Ile) synthetase C-terminal" evidence="9">
    <location>
        <begin position="386"/>
        <end position="449"/>
    </location>
</feature>
<evidence type="ECO:0000256" key="3">
    <source>
        <dbReference type="ARBA" id="ARBA00022598"/>
    </source>
</evidence>
<protein>
    <recommendedName>
        <fullName evidence="8">tRNA(Ile)-lysidine synthase</fullName>
        <ecNumber evidence="8">6.3.4.19</ecNumber>
    </recommendedName>
    <alternativeName>
        <fullName evidence="8">tRNA(Ile)-2-lysyl-cytidine synthase</fullName>
    </alternativeName>
    <alternativeName>
        <fullName evidence="8">tRNA(Ile)-lysidine synthetase</fullName>
    </alternativeName>
</protein>
<dbReference type="InterPro" id="IPR012795">
    <property type="entry name" value="tRNA_Ile_lys_synt_N"/>
</dbReference>
<dbReference type="HAMAP" id="MF_01161">
    <property type="entry name" value="tRNA_Ile_lys_synt"/>
    <property type="match status" value="1"/>
</dbReference>
<dbReference type="SUPFAM" id="SSF56037">
    <property type="entry name" value="PheT/TilS domain"/>
    <property type="match status" value="1"/>
</dbReference>
<proteinExistence type="inferred from homology"/>
<evidence type="ECO:0000256" key="4">
    <source>
        <dbReference type="ARBA" id="ARBA00022694"/>
    </source>
</evidence>
<dbReference type="NCBIfam" id="TIGR02432">
    <property type="entry name" value="lysidine_TilS_N"/>
    <property type="match status" value="1"/>
</dbReference>
<dbReference type="InterPro" id="IPR012094">
    <property type="entry name" value="tRNA_Ile_lys_synt"/>
</dbReference>